<dbReference type="EMBL" id="DS114502">
    <property type="protein sequence ID" value="EAX87150.1"/>
    <property type="molecule type" value="Genomic_DNA"/>
</dbReference>
<reference evidence="3" key="1">
    <citation type="submission" date="2006-10" db="EMBL/GenBank/DDBJ databases">
        <authorList>
            <person name="Amadeo P."/>
            <person name="Zhao Q."/>
            <person name="Wortman J."/>
            <person name="Fraser-Liggett C."/>
            <person name="Carlton J."/>
        </authorList>
    </citation>
    <scope>NUCLEOTIDE SEQUENCE</scope>
    <source>
        <strain evidence="3">G3</strain>
    </source>
</reference>
<accession>A2G6S4</accession>
<evidence type="ECO:0000259" key="2">
    <source>
        <dbReference type="Pfam" id="PF11929"/>
    </source>
</evidence>
<feature type="domain" description="DUF3447" evidence="2">
    <location>
        <begin position="175"/>
        <end position="229"/>
    </location>
</feature>
<dbReference type="PANTHER" id="PTHR24159:SF5">
    <property type="entry name" value="ANK_REP_REGION DOMAIN-CONTAINING PROTEIN"/>
    <property type="match status" value="1"/>
</dbReference>
<dbReference type="AlphaFoldDB" id="A2G6S4"/>
<sequence>MTFDLSCVPEELKETVAIEDCIFGLTQEKLQEAIKYLSGKGEEDHEFIYNCINKAAETHAVSFKLYGDLWAGLGWKLAAYTNTRFSDYLHRRGLHDQTIFSWEATAKEYEEIYPKDSPQAAVLNEDVDTLKKLSGKQGALDGTVEINSVDYNLLDLAAFSAKPKTFYYLLCRPMEVTRNTVEAAIIGGNPEIIDWVRKKGLSFELAQEIAIENHRNEFLSTLLQHYDLENSHSIKKAILSFNTQFFCFLLAKGYNLKPFDRFYTTPLMVAASMRHNHLVKYLLKHNDINAQTTTGITALMEAAGAGSYELVKFLLANGANKELKDFEGEVAADRTKIPAIKSLL</sequence>
<name>A2G6S4_TRIV3</name>
<dbReference type="InterPro" id="IPR036770">
    <property type="entry name" value="Ankyrin_rpt-contain_sf"/>
</dbReference>
<dbReference type="SMR" id="A2G6S4"/>
<dbReference type="VEuPathDB" id="TrichDB:TVAG_078750"/>
<dbReference type="InterPro" id="IPR002110">
    <property type="entry name" value="Ankyrin_rpt"/>
</dbReference>
<dbReference type="SMART" id="SM00248">
    <property type="entry name" value="ANK"/>
    <property type="match status" value="2"/>
</dbReference>
<dbReference type="Pfam" id="PF12796">
    <property type="entry name" value="Ank_2"/>
    <property type="match status" value="1"/>
</dbReference>
<proteinExistence type="predicted"/>
<keyword evidence="1" id="KW-0040">ANK repeat</keyword>
<dbReference type="PANTHER" id="PTHR24159">
    <property type="match status" value="1"/>
</dbReference>
<dbReference type="Gene3D" id="1.25.40.20">
    <property type="entry name" value="Ankyrin repeat-containing domain"/>
    <property type="match status" value="1"/>
</dbReference>
<dbReference type="PROSITE" id="PS50297">
    <property type="entry name" value="ANK_REP_REGION"/>
    <property type="match status" value="1"/>
</dbReference>
<dbReference type="KEGG" id="tva:4744799"/>
<dbReference type="RefSeq" id="XP_001300080.1">
    <property type="nucleotide sequence ID" value="XM_001300079.1"/>
</dbReference>
<dbReference type="STRING" id="5722.A2G6S4"/>
<dbReference type="PROSITE" id="PS50088">
    <property type="entry name" value="ANK_REPEAT"/>
    <property type="match status" value="1"/>
</dbReference>
<organism evidence="3 4">
    <name type="scientific">Trichomonas vaginalis (strain ATCC PRA-98 / G3)</name>
    <dbReference type="NCBI Taxonomy" id="412133"/>
    <lineage>
        <taxon>Eukaryota</taxon>
        <taxon>Metamonada</taxon>
        <taxon>Parabasalia</taxon>
        <taxon>Trichomonadida</taxon>
        <taxon>Trichomonadidae</taxon>
        <taxon>Trichomonas</taxon>
    </lineage>
</organism>
<evidence type="ECO:0000313" key="3">
    <source>
        <dbReference type="EMBL" id="EAX87150.1"/>
    </source>
</evidence>
<dbReference type="InParanoid" id="A2G6S4"/>
<evidence type="ECO:0000313" key="4">
    <source>
        <dbReference type="Proteomes" id="UP000001542"/>
    </source>
</evidence>
<dbReference type="InterPro" id="IPR020683">
    <property type="entry name" value="DUF3447"/>
</dbReference>
<dbReference type="SUPFAM" id="SSF48403">
    <property type="entry name" value="Ankyrin repeat"/>
    <property type="match status" value="1"/>
</dbReference>
<feature type="repeat" description="ANK" evidence="1">
    <location>
        <begin position="294"/>
        <end position="326"/>
    </location>
</feature>
<reference evidence="3" key="2">
    <citation type="journal article" date="2007" name="Science">
        <title>Draft genome sequence of the sexually transmitted pathogen Trichomonas vaginalis.</title>
        <authorList>
            <person name="Carlton J.M."/>
            <person name="Hirt R.P."/>
            <person name="Silva J.C."/>
            <person name="Delcher A.L."/>
            <person name="Schatz M."/>
            <person name="Zhao Q."/>
            <person name="Wortman J.R."/>
            <person name="Bidwell S.L."/>
            <person name="Alsmark U.C.M."/>
            <person name="Besteiro S."/>
            <person name="Sicheritz-Ponten T."/>
            <person name="Noel C.J."/>
            <person name="Dacks J.B."/>
            <person name="Foster P.G."/>
            <person name="Simillion C."/>
            <person name="Van de Peer Y."/>
            <person name="Miranda-Saavedra D."/>
            <person name="Barton G.J."/>
            <person name="Westrop G.D."/>
            <person name="Mueller S."/>
            <person name="Dessi D."/>
            <person name="Fiori P.L."/>
            <person name="Ren Q."/>
            <person name="Paulsen I."/>
            <person name="Zhang H."/>
            <person name="Bastida-Corcuera F.D."/>
            <person name="Simoes-Barbosa A."/>
            <person name="Brown M.T."/>
            <person name="Hayes R.D."/>
            <person name="Mukherjee M."/>
            <person name="Okumura C.Y."/>
            <person name="Schneider R."/>
            <person name="Smith A.J."/>
            <person name="Vanacova S."/>
            <person name="Villalvazo M."/>
            <person name="Haas B.J."/>
            <person name="Pertea M."/>
            <person name="Feldblyum T.V."/>
            <person name="Utterback T.R."/>
            <person name="Shu C.L."/>
            <person name="Osoegawa K."/>
            <person name="de Jong P.J."/>
            <person name="Hrdy I."/>
            <person name="Horvathova L."/>
            <person name="Zubacova Z."/>
            <person name="Dolezal P."/>
            <person name="Malik S.B."/>
            <person name="Logsdon J.M. Jr."/>
            <person name="Henze K."/>
            <person name="Gupta A."/>
            <person name="Wang C.C."/>
            <person name="Dunne R.L."/>
            <person name="Upcroft J.A."/>
            <person name="Upcroft P."/>
            <person name="White O."/>
            <person name="Salzberg S.L."/>
            <person name="Tang P."/>
            <person name="Chiu C.-H."/>
            <person name="Lee Y.-S."/>
            <person name="Embley T.M."/>
            <person name="Coombs G.H."/>
            <person name="Mottram J.C."/>
            <person name="Tachezy J."/>
            <person name="Fraser-Liggett C.M."/>
            <person name="Johnson P.J."/>
        </authorList>
    </citation>
    <scope>NUCLEOTIDE SEQUENCE [LARGE SCALE GENOMIC DNA]</scope>
    <source>
        <strain evidence="3">G3</strain>
    </source>
</reference>
<gene>
    <name evidence="3" type="ORF">TVAG_078750</name>
</gene>
<dbReference type="Proteomes" id="UP000001542">
    <property type="component" value="Unassembled WGS sequence"/>
</dbReference>
<evidence type="ECO:0000256" key="1">
    <source>
        <dbReference type="PROSITE-ProRule" id="PRU00023"/>
    </source>
</evidence>
<dbReference type="Pfam" id="PF11929">
    <property type="entry name" value="DUF3447"/>
    <property type="match status" value="1"/>
</dbReference>
<keyword evidence="4" id="KW-1185">Reference proteome</keyword>
<dbReference type="OrthoDB" id="410307at2759"/>
<dbReference type="VEuPathDB" id="TrichDB:TVAGG3_0146520"/>
<protein>
    <recommendedName>
        <fullName evidence="2">DUF3447 domain-containing protein</fullName>
    </recommendedName>
</protein>